<evidence type="ECO:0000256" key="1">
    <source>
        <dbReference type="ARBA" id="ARBA00022617"/>
    </source>
</evidence>
<keyword evidence="3 4" id="KW-0408">Iron</keyword>
<evidence type="ECO:0000256" key="3">
    <source>
        <dbReference type="ARBA" id="ARBA00023004"/>
    </source>
</evidence>
<evidence type="ECO:0000313" key="7">
    <source>
        <dbReference type="EMBL" id="ANP45859.1"/>
    </source>
</evidence>
<dbReference type="EMBL" id="CP013244">
    <property type="protein sequence ID" value="ANP45859.1"/>
    <property type="molecule type" value="Genomic_DNA"/>
</dbReference>
<dbReference type="STRING" id="1759059.ATE48_07940"/>
<keyword evidence="1 4" id="KW-0349">Heme</keyword>
<dbReference type="PROSITE" id="PS51007">
    <property type="entry name" value="CYTC"/>
    <property type="match status" value="1"/>
</dbReference>
<dbReference type="KEGG" id="cbot:ATE48_07940"/>
<organism evidence="7 8">
    <name type="scientific">Candidatus Viadribacter manganicus</name>
    <dbReference type="NCBI Taxonomy" id="1759059"/>
    <lineage>
        <taxon>Bacteria</taxon>
        <taxon>Pseudomonadati</taxon>
        <taxon>Pseudomonadota</taxon>
        <taxon>Alphaproteobacteria</taxon>
        <taxon>Hyphomonadales</taxon>
        <taxon>Hyphomonadaceae</taxon>
        <taxon>Candidatus Viadribacter</taxon>
    </lineage>
</organism>
<feature type="signal peptide" evidence="5">
    <location>
        <begin position="1"/>
        <end position="20"/>
    </location>
</feature>
<dbReference type="InterPro" id="IPR036909">
    <property type="entry name" value="Cyt_c-like_dom_sf"/>
</dbReference>
<reference evidence="7 8" key="1">
    <citation type="submission" date="2015-11" db="EMBL/GenBank/DDBJ databases">
        <title>Whole-Genome Sequence of Candidatus Oderbacter manganicum from the National Park Lower Oder Valley, Germany.</title>
        <authorList>
            <person name="Braun B."/>
            <person name="Liere K."/>
            <person name="Szewzyk U."/>
        </authorList>
    </citation>
    <scope>NUCLEOTIDE SEQUENCE [LARGE SCALE GENOMIC DNA]</scope>
    <source>
        <strain evidence="7 8">OTSz_A_272</strain>
    </source>
</reference>
<name>A0A1B1AH17_9PROT</name>
<dbReference type="GO" id="GO:0009055">
    <property type="term" value="F:electron transfer activity"/>
    <property type="evidence" value="ECO:0007669"/>
    <property type="project" value="InterPro"/>
</dbReference>
<protein>
    <recommendedName>
        <fullName evidence="6">Cytochrome c domain-containing protein</fullName>
    </recommendedName>
</protein>
<sequence>MMLVGLAFLVSACVGTPVQAPGAMSPPDMTAAASPARGLAYAQSVCAACHAVETGQTRSPNPEAPPFEVIANLPGMTPTALNAWLHSPHPSMPNIIVAPDDRDDVAAYLNSLKYGAGRG</sequence>
<dbReference type="SUPFAM" id="SSF46626">
    <property type="entry name" value="Cytochrome c"/>
    <property type="match status" value="1"/>
</dbReference>
<dbReference type="Proteomes" id="UP000092498">
    <property type="component" value="Chromosome"/>
</dbReference>
<proteinExistence type="predicted"/>
<evidence type="ECO:0000256" key="2">
    <source>
        <dbReference type="ARBA" id="ARBA00022723"/>
    </source>
</evidence>
<feature type="domain" description="Cytochrome c" evidence="6">
    <location>
        <begin position="33"/>
        <end position="113"/>
    </location>
</feature>
<accession>A0A1B1AH17</accession>
<gene>
    <name evidence="7" type="ORF">ATE48_07940</name>
</gene>
<evidence type="ECO:0000256" key="5">
    <source>
        <dbReference type="SAM" id="SignalP"/>
    </source>
</evidence>
<dbReference type="OrthoDB" id="7873796at2"/>
<dbReference type="InParanoid" id="A0A1B1AH17"/>
<dbReference type="Gene3D" id="1.10.760.10">
    <property type="entry name" value="Cytochrome c-like domain"/>
    <property type="match status" value="1"/>
</dbReference>
<evidence type="ECO:0000259" key="6">
    <source>
        <dbReference type="PROSITE" id="PS51007"/>
    </source>
</evidence>
<keyword evidence="8" id="KW-1185">Reference proteome</keyword>
<dbReference type="AlphaFoldDB" id="A0A1B1AH17"/>
<feature type="chain" id="PRO_5008518800" description="Cytochrome c domain-containing protein" evidence="5">
    <location>
        <begin position="21"/>
        <end position="119"/>
    </location>
</feature>
<dbReference type="InterPro" id="IPR009056">
    <property type="entry name" value="Cyt_c-like_dom"/>
</dbReference>
<dbReference type="GO" id="GO:0020037">
    <property type="term" value="F:heme binding"/>
    <property type="evidence" value="ECO:0007669"/>
    <property type="project" value="InterPro"/>
</dbReference>
<keyword evidence="5" id="KW-0732">Signal</keyword>
<dbReference type="GO" id="GO:0046872">
    <property type="term" value="F:metal ion binding"/>
    <property type="evidence" value="ECO:0007669"/>
    <property type="project" value="UniProtKB-KW"/>
</dbReference>
<dbReference type="Pfam" id="PF00034">
    <property type="entry name" value="Cytochrom_C"/>
    <property type="match status" value="1"/>
</dbReference>
<evidence type="ECO:0000313" key="8">
    <source>
        <dbReference type="Proteomes" id="UP000092498"/>
    </source>
</evidence>
<evidence type="ECO:0000256" key="4">
    <source>
        <dbReference type="PROSITE-ProRule" id="PRU00433"/>
    </source>
</evidence>
<keyword evidence="2 4" id="KW-0479">Metal-binding</keyword>